<dbReference type="PANTHER" id="PTHR35866:SF1">
    <property type="entry name" value="YKGJ FAMILY CYSTEINE CLUSTER PROTEIN"/>
    <property type="match status" value="1"/>
</dbReference>
<dbReference type="HOGENOM" id="CLU_132545_0_0_4"/>
<keyword evidence="3" id="KW-1185">Reference proteome</keyword>
<reference evidence="2 3" key="1">
    <citation type="journal article" date="2004" name="Appl. Environ. Microbiol.">
        <title>Mineralization of individual congeners of linear alkylbenzenesulfonate by defined pairs of heterotrophic bacteria.</title>
        <authorList>
            <person name="Schleheck D."/>
            <person name="Knepper T.P."/>
            <person name="Fischer K."/>
            <person name="Cook A.M."/>
        </authorList>
    </citation>
    <scope>NUCLEOTIDE SEQUENCE [LARGE SCALE GENOMIC DNA]</scope>
    <source>
        <strain evidence="3">DSM 14801 / SPH-1</strain>
    </source>
</reference>
<organism evidence="2 3">
    <name type="scientific">Delftia acidovorans (strain DSM 14801 / SPH-1)</name>
    <dbReference type="NCBI Taxonomy" id="398578"/>
    <lineage>
        <taxon>Bacteria</taxon>
        <taxon>Pseudomonadati</taxon>
        <taxon>Pseudomonadota</taxon>
        <taxon>Betaproteobacteria</taxon>
        <taxon>Burkholderiales</taxon>
        <taxon>Comamonadaceae</taxon>
        <taxon>Delftia</taxon>
    </lineage>
</organism>
<evidence type="ECO:0008006" key="4">
    <source>
        <dbReference type="Google" id="ProtNLM"/>
    </source>
</evidence>
<dbReference type="AlphaFoldDB" id="A9BP97"/>
<feature type="compositionally biased region" description="Pro residues" evidence="1">
    <location>
        <begin position="9"/>
        <end position="25"/>
    </location>
</feature>
<evidence type="ECO:0000256" key="1">
    <source>
        <dbReference type="SAM" id="MobiDB-lite"/>
    </source>
</evidence>
<dbReference type="Proteomes" id="UP000000784">
    <property type="component" value="Chromosome"/>
</dbReference>
<feature type="region of interest" description="Disordered" evidence="1">
    <location>
        <begin position="1"/>
        <end position="43"/>
    </location>
</feature>
<protein>
    <recommendedName>
        <fullName evidence="4">YkgJ family cysteine cluster protein</fullName>
    </recommendedName>
</protein>
<dbReference type="eggNOG" id="COG0727">
    <property type="taxonomic scope" value="Bacteria"/>
</dbReference>
<dbReference type="Pfam" id="PF03692">
    <property type="entry name" value="CxxCxxCC"/>
    <property type="match status" value="1"/>
</dbReference>
<sequence length="172" mass="19247">MDAGAASPKDPPPRLATPARQPPPGFLTKNSGPAHAHPPTMRSPISIVDVDRLDSWSKYKPGMCDSCAANCCTMPLEVQLPDLVRLELVDPFEVDNVEPKLIAKRLMKMRLIDHYNPKHNIFTMARRASGDCNFLDAQSRRCTVYDKRPETCRLHPKKGPKPGFCAYGHKDR</sequence>
<name>A9BP97_DELAS</name>
<dbReference type="PANTHER" id="PTHR35866">
    <property type="entry name" value="PUTATIVE-RELATED"/>
    <property type="match status" value="1"/>
</dbReference>
<dbReference type="EMBL" id="CP000884">
    <property type="protein sequence ID" value="ABX32661.1"/>
    <property type="molecule type" value="Genomic_DNA"/>
</dbReference>
<proteinExistence type="predicted"/>
<dbReference type="KEGG" id="dac:Daci_0014"/>
<gene>
    <name evidence="2" type="ordered locus">Daci_0014</name>
</gene>
<dbReference type="STRING" id="398578.Daci_0014"/>
<evidence type="ECO:0000313" key="2">
    <source>
        <dbReference type="EMBL" id="ABX32661.1"/>
    </source>
</evidence>
<evidence type="ECO:0000313" key="3">
    <source>
        <dbReference type="Proteomes" id="UP000000784"/>
    </source>
</evidence>
<dbReference type="InterPro" id="IPR005358">
    <property type="entry name" value="Puta_zinc/iron-chelating_dom"/>
</dbReference>
<accession>A9BP97</accession>
<reference evidence="3" key="2">
    <citation type="submission" date="2007-11" db="EMBL/GenBank/DDBJ databases">
        <title>Complete sequence of Delftia acidovorans DSM 14801 / SPH-1.</title>
        <authorList>
            <person name="Copeland A."/>
            <person name="Lucas S."/>
            <person name="Lapidus A."/>
            <person name="Barry K."/>
            <person name="Glavina del Rio T."/>
            <person name="Dalin E."/>
            <person name="Tice H."/>
            <person name="Pitluck S."/>
            <person name="Lowry S."/>
            <person name="Clum A."/>
            <person name="Schmutz J."/>
            <person name="Larimer F."/>
            <person name="Land M."/>
            <person name="Hauser L."/>
            <person name="Kyrpides N."/>
            <person name="Kim E."/>
            <person name="Schleheck D."/>
            <person name="Richardson P."/>
        </authorList>
    </citation>
    <scope>NUCLEOTIDE SEQUENCE [LARGE SCALE GENOMIC DNA]</scope>
    <source>
        <strain evidence="3">DSM 14801 / SPH-1</strain>
    </source>
</reference>